<keyword evidence="1" id="KW-1133">Transmembrane helix</keyword>
<accession>A0ABV7WG34</accession>
<feature type="transmembrane region" description="Helical" evidence="1">
    <location>
        <begin position="195"/>
        <end position="213"/>
    </location>
</feature>
<organism evidence="2 3">
    <name type="scientific">Aquipuribacter hungaricus</name>
    <dbReference type="NCBI Taxonomy" id="545624"/>
    <lineage>
        <taxon>Bacteria</taxon>
        <taxon>Bacillati</taxon>
        <taxon>Actinomycetota</taxon>
        <taxon>Actinomycetes</taxon>
        <taxon>Micrococcales</taxon>
        <taxon>Intrasporangiaceae</taxon>
        <taxon>Aquipuribacter</taxon>
    </lineage>
</organism>
<gene>
    <name evidence="2" type="ORF">ACFOLH_08700</name>
</gene>
<dbReference type="PANTHER" id="PTHR39419">
    <property type="entry name" value="SLL0814 PROTEIN"/>
    <property type="match status" value="1"/>
</dbReference>
<feature type="transmembrane region" description="Helical" evidence="1">
    <location>
        <begin position="225"/>
        <end position="242"/>
    </location>
</feature>
<evidence type="ECO:0000313" key="2">
    <source>
        <dbReference type="EMBL" id="MFC3688420.1"/>
    </source>
</evidence>
<dbReference type="EMBL" id="JBHRWW010000004">
    <property type="protein sequence ID" value="MFC3688420.1"/>
    <property type="molecule type" value="Genomic_DNA"/>
</dbReference>
<comment type="caution">
    <text evidence="2">The sequence shown here is derived from an EMBL/GenBank/DDBJ whole genome shotgun (WGS) entry which is preliminary data.</text>
</comment>
<feature type="transmembrane region" description="Helical" evidence="1">
    <location>
        <begin position="38"/>
        <end position="58"/>
    </location>
</feature>
<dbReference type="PANTHER" id="PTHR39419:SF1">
    <property type="entry name" value="SLL0814 PROTEIN"/>
    <property type="match status" value="1"/>
</dbReference>
<feature type="transmembrane region" description="Helical" evidence="1">
    <location>
        <begin position="145"/>
        <end position="164"/>
    </location>
</feature>
<feature type="transmembrane region" description="Helical" evidence="1">
    <location>
        <begin position="248"/>
        <end position="266"/>
    </location>
</feature>
<reference evidence="3" key="1">
    <citation type="journal article" date="2019" name="Int. J. Syst. Evol. Microbiol.">
        <title>The Global Catalogue of Microorganisms (GCM) 10K type strain sequencing project: providing services to taxonomists for standard genome sequencing and annotation.</title>
        <authorList>
            <consortium name="The Broad Institute Genomics Platform"/>
            <consortium name="The Broad Institute Genome Sequencing Center for Infectious Disease"/>
            <person name="Wu L."/>
            <person name="Ma J."/>
        </authorList>
    </citation>
    <scope>NUCLEOTIDE SEQUENCE [LARGE SCALE GENOMIC DNA]</scope>
    <source>
        <strain evidence="3">NCAIM B.02333</strain>
    </source>
</reference>
<dbReference type="InterPro" id="IPR007354">
    <property type="entry name" value="CruF-like"/>
</dbReference>
<keyword evidence="3" id="KW-1185">Reference proteome</keyword>
<evidence type="ECO:0000256" key="1">
    <source>
        <dbReference type="SAM" id="Phobius"/>
    </source>
</evidence>
<feature type="transmembrane region" description="Helical" evidence="1">
    <location>
        <begin position="14"/>
        <end position="32"/>
    </location>
</feature>
<sequence length="286" mass="29444">MPARGGRPARGDRLALVLAGLTVLVQVSYPLLDGRPLVAATIATVVLFCLASLVHATVTAGVRTALLVLLVAGGAGLVAEAVGTATGVPFGPYTYTGTLGWSLLDVPVVIPLAWTMMAWPMLLLGRRLAAALVPPTGDRARGRGARAALVAVLGGLGLASWDLYLDPQMTAAGHWVFASPEPGLPGVPGIPLTNYAGWALVAVLMVALLDAVVPRTEVDEAVPALLLAWTWLGSGLANLAFFGKPAVAAYGLVGMGLLVGPYLVLLRRSLASPREHGRLSRTSTSA</sequence>
<dbReference type="Proteomes" id="UP001595685">
    <property type="component" value="Unassembled WGS sequence"/>
</dbReference>
<feature type="transmembrane region" description="Helical" evidence="1">
    <location>
        <begin position="106"/>
        <end position="124"/>
    </location>
</feature>
<evidence type="ECO:0000313" key="3">
    <source>
        <dbReference type="Proteomes" id="UP001595685"/>
    </source>
</evidence>
<dbReference type="RefSeq" id="WP_340294057.1">
    <property type="nucleotide sequence ID" value="NZ_JBBEOI010000135.1"/>
</dbReference>
<feature type="transmembrane region" description="Helical" evidence="1">
    <location>
        <begin position="65"/>
        <end position="86"/>
    </location>
</feature>
<protein>
    <submittedName>
        <fullName evidence="2">Carotenoid biosynthesis protein</fullName>
    </submittedName>
</protein>
<name>A0ABV7WG34_9MICO</name>
<keyword evidence="1" id="KW-0472">Membrane</keyword>
<keyword evidence="1" id="KW-0812">Transmembrane</keyword>
<dbReference type="Pfam" id="PF04240">
    <property type="entry name" value="Caroten_synth"/>
    <property type="match status" value="1"/>
</dbReference>
<proteinExistence type="predicted"/>